<dbReference type="PANTHER" id="PTHR45711">
    <property type="entry name" value="CHLORIDE CHANNEL PROTEIN"/>
    <property type="match status" value="1"/>
</dbReference>
<dbReference type="GO" id="GO:0005794">
    <property type="term" value="C:Golgi apparatus"/>
    <property type="evidence" value="ECO:0007669"/>
    <property type="project" value="TreeGrafter"/>
</dbReference>
<dbReference type="InterPro" id="IPR000644">
    <property type="entry name" value="CBS_dom"/>
</dbReference>
<dbReference type="GO" id="GO:0006879">
    <property type="term" value="P:intracellular iron ion homeostasis"/>
    <property type="evidence" value="ECO:0007669"/>
    <property type="project" value="TreeGrafter"/>
</dbReference>
<dbReference type="PANTHER" id="PTHR45711:SF9">
    <property type="entry name" value="ANION_PROTON EXCHANGE TRANSPORTER GEF1"/>
    <property type="match status" value="1"/>
</dbReference>
<dbReference type="GO" id="GO:0005769">
    <property type="term" value="C:early endosome"/>
    <property type="evidence" value="ECO:0007669"/>
    <property type="project" value="TreeGrafter"/>
</dbReference>
<dbReference type="Gene3D" id="3.10.580.20">
    <property type="match status" value="1"/>
</dbReference>
<feature type="transmembrane region" description="Helical" evidence="9">
    <location>
        <begin position="159"/>
        <end position="180"/>
    </location>
</feature>
<keyword evidence="8" id="KW-0129">CBS domain</keyword>
<feature type="transmembrane region" description="Helical" evidence="9">
    <location>
        <begin position="335"/>
        <end position="354"/>
    </location>
</feature>
<feature type="transmembrane region" description="Helical" evidence="9">
    <location>
        <begin position="88"/>
        <end position="108"/>
    </location>
</feature>
<keyword evidence="6 9" id="KW-0472">Membrane</keyword>
<evidence type="ECO:0000259" key="10">
    <source>
        <dbReference type="PROSITE" id="PS51371"/>
    </source>
</evidence>
<gene>
    <name evidence="11" type="ORF">BD626DRAFT_554338</name>
</gene>
<reference evidence="11 12" key="1">
    <citation type="journal article" date="2019" name="New Phytol.">
        <title>Comparative genomics reveals unique wood-decay strategies and fruiting body development in the Schizophyllaceae.</title>
        <authorList>
            <person name="Almasi E."/>
            <person name="Sahu N."/>
            <person name="Krizsan K."/>
            <person name="Balint B."/>
            <person name="Kovacs G.M."/>
            <person name="Kiss B."/>
            <person name="Cseklye J."/>
            <person name="Drula E."/>
            <person name="Henrissat B."/>
            <person name="Nagy I."/>
            <person name="Chovatia M."/>
            <person name="Adam C."/>
            <person name="LaButti K."/>
            <person name="Lipzen A."/>
            <person name="Riley R."/>
            <person name="Grigoriev I.V."/>
            <person name="Nagy L.G."/>
        </authorList>
    </citation>
    <scope>NUCLEOTIDE SEQUENCE [LARGE SCALE GENOMIC DNA]</scope>
    <source>
        <strain evidence="11 12">NL-1724</strain>
    </source>
</reference>
<comment type="caution">
    <text evidence="11">The sequence shown here is derived from an EMBL/GenBank/DDBJ whole genome shotgun (WGS) entry which is preliminary data.</text>
</comment>
<dbReference type="GO" id="GO:0005886">
    <property type="term" value="C:plasma membrane"/>
    <property type="evidence" value="ECO:0007669"/>
    <property type="project" value="TreeGrafter"/>
</dbReference>
<evidence type="ECO:0000256" key="6">
    <source>
        <dbReference type="ARBA" id="ARBA00023136"/>
    </source>
</evidence>
<dbReference type="Gene3D" id="3.90.1280.20">
    <property type="match status" value="1"/>
</dbReference>
<dbReference type="InterPro" id="IPR014743">
    <property type="entry name" value="Cl-channel_core"/>
</dbReference>
<keyword evidence="2 9" id="KW-0813">Transport</keyword>
<keyword evidence="3 9" id="KW-0812">Transmembrane</keyword>
<feature type="domain" description="CBS" evidence="10">
    <location>
        <begin position="701"/>
        <end position="760"/>
    </location>
</feature>
<dbReference type="InterPro" id="IPR001807">
    <property type="entry name" value="ClC"/>
</dbReference>
<feature type="transmembrane region" description="Helical" evidence="9">
    <location>
        <begin position="297"/>
        <end position="314"/>
    </location>
</feature>
<feature type="transmembrane region" description="Helical" evidence="9">
    <location>
        <begin position="453"/>
        <end position="476"/>
    </location>
</feature>
<comment type="similarity">
    <text evidence="9">Belongs to the chloride channel (TC 2.A.49) family.</text>
</comment>
<comment type="subcellular location">
    <subcellularLocation>
        <location evidence="1 9">Membrane</location>
        <topology evidence="1 9">Multi-pass membrane protein</topology>
    </subcellularLocation>
</comment>
<dbReference type="AlphaFoldDB" id="A0A550CZD8"/>
<sequence>MARSEGPHETRGGRYTTVIDEDHGEELEQIRRYEDFTTIDWVQDAILERNRRIRDERKLNAALHNGRGRTGVWLYAQARRALNASQSWLVVSLVGICIGINAALISIVTEWLSDLKMGYCSDGWWLNQNFCCWEIDADAEEPDACESWRPWSTVTVARWFIYVLFAMSFSFLAAHLVRSLAKYAAGSGISEIKCILAGFIMQGFLGFATLFVKSITLPLVIASGLSVGKEGPSVHVASCVGYTVAGWFSKFRRNQGRMRDIVTAASAAGVAVAFGAPIGGVLFSIEEMSHSFSIKTMWRSFFCALMATFTLSAMNPYRTGKLVLFQVTYDRDWHFFEIMFFVILGIFGGLYGAFVVKFNMQVAAFRRKHLANHGVAEAVFLATVTAMIGYFNRFLRIDMTESMAILFKECDNTAGALCQTSMQWRMVNSLFLATLLRTGLVVISYGSKVPAGIFVPSMAVGAYFGRMVGIIVRALYRAYPQSGIFAVCNPDLPCITPGTYAFLGAAATLSGVMRITVTVVVIMFELTGALTYILPTMIVLLVTKAVGDFLGTPGIADESIRFNGFPILEKEDHAYNVSVSAAMKKDLHVLEDTGMTVKDVEAQLGSTSVKGFPIVAAPAAGHRRVIQGYIGRSEIRYVIERARKVQGITDDTPCIFMPHDENERDVTELGDGQSVGIEDDLPLEVLDATASQEGLKLWPWVNQTPFSVSPHLPLEIVMQLFKRMGPRVILVEDQGRLVGLVTVKDVLRFIATEKPGQHASFDERGGLDGLLEESFAWGQGFVDRLRALSFRLFRRG</sequence>
<keyword evidence="7 9" id="KW-0868">Chloride</keyword>
<dbReference type="Pfam" id="PF00654">
    <property type="entry name" value="Voltage_CLC"/>
    <property type="match status" value="1"/>
</dbReference>
<evidence type="ECO:0000256" key="5">
    <source>
        <dbReference type="ARBA" id="ARBA00023065"/>
    </source>
</evidence>
<dbReference type="PROSITE" id="PS51371">
    <property type="entry name" value="CBS"/>
    <property type="match status" value="1"/>
</dbReference>
<evidence type="ECO:0000256" key="7">
    <source>
        <dbReference type="ARBA" id="ARBA00023214"/>
    </source>
</evidence>
<organism evidence="11 12">
    <name type="scientific">Schizophyllum amplum</name>
    <dbReference type="NCBI Taxonomy" id="97359"/>
    <lineage>
        <taxon>Eukaryota</taxon>
        <taxon>Fungi</taxon>
        <taxon>Dikarya</taxon>
        <taxon>Basidiomycota</taxon>
        <taxon>Agaricomycotina</taxon>
        <taxon>Agaricomycetes</taxon>
        <taxon>Agaricomycetidae</taxon>
        <taxon>Agaricales</taxon>
        <taxon>Schizophyllaceae</taxon>
        <taxon>Schizophyllum</taxon>
    </lineage>
</organism>
<accession>A0A550CZD8</accession>
<evidence type="ECO:0000256" key="8">
    <source>
        <dbReference type="PROSITE-ProRule" id="PRU00703"/>
    </source>
</evidence>
<dbReference type="GO" id="GO:0000324">
    <property type="term" value="C:fungal-type vacuole"/>
    <property type="evidence" value="ECO:0007669"/>
    <property type="project" value="TreeGrafter"/>
</dbReference>
<evidence type="ECO:0000313" key="11">
    <source>
        <dbReference type="EMBL" id="TRM70148.1"/>
    </source>
</evidence>
<dbReference type="SMART" id="SM00116">
    <property type="entry name" value="CBS"/>
    <property type="match status" value="1"/>
</dbReference>
<feature type="transmembrane region" description="Helical" evidence="9">
    <location>
        <begin position="261"/>
        <end position="285"/>
    </location>
</feature>
<keyword evidence="5 9" id="KW-0406">Ion transport</keyword>
<evidence type="ECO:0000313" key="12">
    <source>
        <dbReference type="Proteomes" id="UP000320762"/>
    </source>
</evidence>
<dbReference type="SUPFAM" id="SSF81340">
    <property type="entry name" value="Clc chloride channel"/>
    <property type="match status" value="1"/>
</dbReference>
<name>A0A550CZD8_9AGAR</name>
<dbReference type="FunFam" id="1.10.3080.10:FF:000011">
    <property type="entry name" value="Chloride channel protein"/>
    <property type="match status" value="1"/>
</dbReference>
<keyword evidence="12" id="KW-1185">Reference proteome</keyword>
<dbReference type="GO" id="GO:0005783">
    <property type="term" value="C:endoplasmic reticulum"/>
    <property type="evidence" value="ECO:0007669"/>
    <property type="project" value="TreeGrafter"/>
</dbReference>
<feature type="transmembrane region" description="Helical" evidence="9">
    <location>
        <begin position="232"/>
        <end position="249"/>
    </location>
</feature>
<dbReference type="Gene3D" id="1.10.3080.10">
    <property type="entry name" value="Clc chloride channel"/>
    <property type="match status" value="1"/>
</dbReference>
<evidence type="ECO:0000256" key="1">
    <source>
        <dbReference type="ARBA" id="ARBA00004141"/>
    </source>
</evidence>
<evidence type="ECO:0000256" key="3">
    <source>
        <dbReference type="ARBA" id="ARBA00022692"/>
    </source>
</evidence>
<dbReference type="GO" id="GO:0005247">
    <property type="term" value="F:voltage-gated chloride channel activity"/>
    <property type="evidence" value="ECO:0007669"/>
    <property type="project" value="TreeGrafter"/>
</dbReference>
<dbReference type="EMBL" id="VDMD01000001">
    <property type="protein sequence ID" value="TRM70148.1"/>
    <property type="molecule type" value="Genomic_DNA"/>
</dbReference>
<protein>
    <recommendedName>
        <fullName evidence="9">Chloride channel protein</fullName>
    </recommendedName>
</protein>
<dbReference type="STRING" id="97359.A0A550CZD8"/>
<keyword evidence="4 9" id="KW-1133">Transmembrane helix</keyword>
<dbReference type="GO" id="GO:0006878">
    <property type="term" value="P:intracellular copper ion homeostasis"/>
    <property type="evidence" value="ECO:0007669"/>
    <property type="project" value="TreeGrafter"/>
</dbReference>
<dbReference type="Pfam" id="PF00571">
    <property type="entry name" value="CBS"/>
    <property type="match status" value="1"/>
</dbReference>
<dbReference type="Proteomes" id="UP000320762">
    <property type="component" value="Unassembled WGS sequence"/>
</dbReference>
<dbReference type="SUPFAM" id="SSF54631">
    <property type="entry name" value="CBS-domain pair"/>
    <property type="match status" value="1"/>
</dbReference>
<dbReference type="InterPro" id="IPR046342">
    <property type="entry name" value="CBS_dom_sf"/>
</dbReference>
<dbReference type="OrthoDB" id="44789at2759"/>
<dbReference type="CDD" id="cd04591">
    <property type="entry name" value="CBS_pair_voltage-gated_CLC_euk_bac"/>
    <property type="match status" value="1"/>
</dbReference>
<dbReference type="CDD" id="cd03684">
    <property type="entry name" value="ClC_3_like"/>
    <property type="match status" value="1"/>
</dbReference>
<evidence type="ECO:0000256" key="4">
    <source>
        <dbReference type="ARBA" id="ARBA00022989"/>
    </source>
</evidence>
<proteinExistence type="inferred from homology"/>
<dbReference type="PRINTS" id="PR00762">
    <property type="entry name" value="CLCHANNEL"/>
</dbReference>
<evidence type="ECO:0000256" key="2">
    <source>
        <dbReference type="ARBA" id="ARBA00022448"/>
    </source>
</evidence>
<evidence type="ECO:0000256" key="9">
    <source>
        <dbReference type="RuleBase" id="RU361221"/>
    </source>
</evidence>
<feature type="transmembrane region" description="Helical" evidence="9">
    <location>
        <begin position="192"/>
        <end position="212"/>
    </location>
</feature>
<feature type="transmembrane region" description="Helical" evidence="9">
    <location>
        <begin position="374"/>
        <end position="395"/>
    </location>
</feature>
<feature type="transmembrane region" description="Helical" evidence="9">
    <location>
        <begin position="429"/>
        <end position="447"/>
    </location>
</feature>